<feature type="domain" description="LCCL" evidence="2">
    <location>
        <begin position="147"/>
        <end position="202"/>
    </location>
</feature>
<dbReference type="InterPro" id="IPR051957">
    <property type="entry name" value="CRISP-LCCL_domain"/>
</dbReference>
<protein>
    <recommendedName>
        <fullName evidence="2">LCCL domain-containing protein</fullName>
    </recommendedName>
</protein>
<keyword evidence="4" id="KW-1185">Reference proteome</keyword>
<reference evidence="3" key="1">
    <citation type="submission" date="2021-03" db="EMBL/GenBank/DDBJ databases">
        <title>Comparative genomics and phylogenomic investigation of the class Geoglossomycetes provide insights into ecological specialization and systematics.</title>
        <authorList>
            <person name="Melie T."/>
            <person name="Pirro S."/>
            <person name="Miller A.N."/>
            <person name="Quandt A."/>
        </authorList>
    </citation>
    <scope>NUCLEOTIDE SEQUENCE</scope>
    <source>
        <strain evidence="3">GBOQ0MN5Z8</strain>
    </source>
</reference>
<dbReference type="SUPFAM" id="SSF69848">
    <property type="entry name" value="LCCL domain"/>
    <property type="match status" value="1"/>
</dbReference>
<feature type="transmembrane region" description="Helical" evidence="1">
    <location>
        <begin position="383"/>
        <end position="405"/>
    </location>
</feature>
<dbReference type="PANTHER" id="PTHR31331">
    <property type="entry name" value="LCCL DOMAIN PROTEIN (AFU_ORTHOLOGUE AFUA_5G08630)"/>
    <property type="match status" value="1"/>
</dbReference>
<dbReference type="AlphaFoldDB" id="A0A9P8IA14"/>
<accession>A0A9P8IA14</accession>
<dbReference type="OrthoDB" id="441660at2759"/>
<dbReference type="Gene3D" id="2.170.130.20">
    <property type="entry name" value="LCCL-like domain"/>
    <property type="match status" value="1"/>
</dbReference>
<dbReference type="PROSITE" id="PS50820">
    <property type="entry name" value="LCCL"/>
    <property type="match status" value="1"/>
</dbReference>
<feature type="transmembrane region" description="Helical" evidence="1">
    <location>
        <begin position="229"/>
        <end position="262"/>
    </location>
</feature>
<comment type="caution">
    <text evidence="3">The sequence shown here is derived from an EMBL/GenBank/DDBJ whole genome shotgun (WGS) entry which is preliminary data.</text>
</comment>
<feature type="transmembrane region" description="Helical" evidence="1">
    <location>
        <begin position="352"/>
        <end position="371"/>
    </location>
</feature>
<keyword evidence="1" id="KW-1133">Transmembrane helix</keyword>
<dbReference type="EMBL" id="JAGHQL010000001">
    <property type="protein sequence ID" value="KAH0547828.1"/>
    <property type="molecule type" value="Genomic_DNA"/>
</dbReference>
<keyword evidence="1" id="KW-0812">Transmembrane</keyword>
<dbReference type="InterPro" id="IPR036609">
    <property type="entry name" value="LCCL_sf"/>
</dbReference>
<name>A0A9P8IA14_9PEZI</name>
<evidence type="ECO:0000259" key="2">
    <source>
        <dbReference type="PROSITE" id="PS50820"/>
    </source>
</evidence>
<proteinExistence type="predicted"/>
<sequence>MEVMDLERDIATQSIDTPTPDSHDSLFSSRRYLPLLCYIKRVSTAAITWINGPEPPRIQRINSFFPRIQTLPFRFLDRHLPKGKQKLGASGNGCGLDGNNCRPFDNSTFAFNCPANCEGVKVLNPHAVGSQEIIYQPLVIGGPREGGNGLARDPIYRGDSFLCAAALHAGVINNEKGGCGVVALVGQKDNFPSTFRNGIQSVGFDSSFPLSFSFVSVPSTECNDLRWPLLAVSVIFTSILSIFTISPAIFFGSIFPAIFFHVGLVSDPPNLSSYYSIISVIIGRFLPAAFAAFVIYQYCVHPQLEGLVAQYEKTILWLGGCWIGALTNYTFDFIPIQRLTPHDLDQQPGAKVALSIIAVILILIAFGQVWYLRLEGRLPKLLALYLLFGITLAFFIAIPGLRLRIHHYVLALLLLPGTAIQTRPSLLYQGILVGLFINGIARWGFDSILQTPAALLGDGQYNSVLPVVVLTQAKTNNITFSWIPLPEPFDGLSVLVNDVERFRGYRSDGLDEFTWERPVNENLPYYFRFGYVQGSNSADYTKAGVWDSDGNWTHMEAGPSMEFYEHAF</sequence>
<feature type="transmembrane region" description="Helical" evidence="1">
    <location>
        <begin position="274"/>
        <end position="295"/>
    </location>
</feature>
<dbReference type="Pfam" id="PF03815">
    <property type="entry name" value="LCCL"/>
    <property type="match status" value="1"/>
</dbReference>
<organism evidence="3 4">
    <name type="scientific">Glutinoglossum americanum</name>
    <dbReference type="NCBI Taxonomy" id="1670608"/>
    <lineage>
        <taxon>Eukaryota</taxon>
        <taxon>Fungi</taxon>
        <taxon>Dikarya</taxon>
        <taxon>Ascomycota</taxon>
        <taxon>Pezizomycotina</taxon>
        <taxon>Geoglossomycetes</taxon>
        <taxon>Geoglossales</taxon>
        <taxon>Geoglossaceae</taxon>
        <taxon>Glutinoglossum</taxon>
    </lineage>
</organism>
<dbReference type="SMART" id="SM00603">
    <property type="entry name" value="LCCL"/>
    <property type="match status" value="1"/>
</dbReference>
<evidence type="ECO:0000256" key="1">
    <source>
        <dbReference type="SAM" id="Phobius"/>
    </source>
</evidence>
<dbReference type="InterPro" id="IPR004043">
    <property type="entry name" value="LCCL"/>
</dbReference>
<evidence type="ECO:0000313" key="3">
    <source>
        <dbReference type="EMBL" id="KAH0547828.1"/>
    </source>
</evidence>
<evidence type="ECO:0000313" key="4">
    <source>
        <dbReference type="Proteomes" id="UP000698800"/>
    </source>
</evidence>
<feature type="transmembrane region" description="Helical" evidence="1">
    <location>
        <begin position="315"/>
        <end position="331"/>
    </location>
</feature>
<dbReference type="PANTHER" id="PTHR31331:SF8">
    <property type="entry name" value="LCCL DOMAIN PROTEIN (AFU_ORTHOLOGUE AFUA_5G02970)"/>
    <property type="match status" value="1"/>
</dbReference>
<gene>
    <name evidence="3" type="ORF">FGG08_000085</name>
</gene>
<dbReference type="Proteomes" id="UP000698800">
    <property type="component" value="Unassembled WGS sequence"/>
</dbReference>
<keyword evidence="1" id="KW-0472">Membrane</keyword>